<sequence length="789" mass="85745">MLIIGLIILAAPVLSVYMDKAGTAMFFYSGKAHCDKDRKNRIVRCVLSMMIFGMISLTGYMNGCAMSKQERLAEELDGQQPGGIEGKVYEIRQSGDEWRVYVYAEWITFGGGDSEETVEYRGRSKVLLYMEDVGSLKTGMKLTLSCSLSRPDSADNPGEFDAREYYSHKGIYIVGKDISILECGEDYSRIGDILFRLRIKSGEITDSVFGETDGSVIKAMLLGDKSGIDRDTKKLFQMNGIAHILAISGVHIAIIGMTLFGVLRRLTGSYMASGIMAISVIVLYGVMTGMASSTVRAMIMMVISVIGQVKGRSPDMLTSAGTASVIQALIDPGIILDAGFQLSFAAVLGMAVPGALMKKLIPTKNKVVSTLVMNLAITLATGPLVIFYYYQFPLYSIFLNLLIVPLVSVIIFVSIVVIAAMLIFPGILQGNEMAVGIGAFPVKLILAIYRQLCEWAMELPFYSINTGHVSVMMIVVFYMAMVGVLILLVRAKSADCARVRRRMVCLCAAVIMTLCCVCYEAASFDREFRVVFMDVGQGDGILIRSGMGVNILIDGGSSSSNKVGEYVMVPVLKFYGAAHVDYAFVTHGDKDHVSGIQYLLSDTNSGIRIDNLVVPMYGDIENMGELLELAEKRGVNIIYMDGGSQMSCGKDAAKVWLNFLHPSEKTDIKDANDLSAVIRLEYRGYSVLFTGDLGEDGERELISEGGDLSADVLKVGHHGSRYSTSGEFLRAVDPDLAIISAGENNRYGHPHGETLERLDACGADVMSTIDHGAICVEITDGGISVTGYR</sequence>
<evidence type="ECO:0000313" key="8">
    <source>
        <dbReference type="EMBL" id="MEQ2592385.1"/>
    </source>
</evidence>
<dbReference type="InterPro" id="IPR004477">
    <property type="entry name" value="ComEC_N"/>
</dbReference>
<dbReference type="NCBIfam" id="TIGR00361">
    <property type="entry name" value="ComEC_Rec2"/>
    <property type="match status" value="1"/>
</dbReference>
<feature type="transmembrane region" description="Helical" evidence="6">
    <location>
        <begin position="503"/>
        <end position="522"/>
    </location>
</feature>
<dbReference type="Pfam" id="PF00753">
    <property type="entry name" value="Lactamase_B"/>
    <property type="match status" value="1"/>
</dbReference>
<feature type="transmembrane region" description="Helical" evidence="6">
    <location>
        <begin position="469"/>
        <end position="491"/>
    </location>
</feature>
<dbReference type="InterPro" id="IPR025405">
    <property type="entry name" value="DUF4131"/>
</dbReference>
<dbReference type="PANTHER" id="PTHR30619:SF1">
    <property type="entry name" value="RECOMBINATION PROTEIN 2"/>
    <property type="match status" value="1"/>
</dbReference>
<dbReference type="EMBL" id="JBBNGJ010000003">
    <property type="protein sequence ID" value="MEQ2592385.1"/>
    <property type="molecule type" value="Genomic_DNA"/>
</dbReference>
<gene>
    <name evidence="8" type="ORF">AAAU18_05585</name>
</gene>
<comment type="caution">
    <text evidence="8">The sequence shown here is derived from an EMBL/GenBank/DDBJ whole genome shotgun (WGS) entry which is preliminary data.</text>
</comment>
<dbReference type="InterPro" id="IPR036866">
    <property type="entry name" value="RibonucZ/Hydroxyglut_hydro"/>
</dbReference>
<feature type="transmembrane region" description="Helical" evidence="6">
    <location>
        <begin position="431"/>
        <end position="449"/>
    </location>
</feature>
<keyword evidence="5 6" id="KW-0472">Membrane</keyword>
<reference evidence="8 9" key="1">
    <citation type="submission" date="2024-04" db="EMBL/GenBank/DDBJ databases">
        <title>Human intestinal bacterial collection.</title>
        <authorList>
            <person name="Pauvert C."/>
            <person name="Hitch T.C.A."/>
            <person name="Clavel T."/>
        </authorList>
    </citation>
    <scope>NUCLEOTIDE SEQUENCE [LARGE SCALE GENOMIC DNA]</scope>
    <source>
        <strain evidence="8 9">CLA-AA-H181</strain>
    </source>
</reference>
<feature type="transmembrane region" description="Helical" evidence="6">
    <location>
        <begin position="269"/>
        <end position="286"/>
    </location>
</feature>
<dbReference type="Proteomes" id="UP001494672">
    <property type="component" value="Unassembled WGS sequence"/>
</dbReference>
<keyword evidence="3 6" id="KW-0812">Transmembrane</keyword>
<dbReference type="CDD" id="cd07731">
    <property type="entry name" value="ComA-like_MBL-fold"/>
    <property type="match status" value="1"/>
</dbReference>
<feature type="transmembrane region" description="Helical" evidence="6">
    <location>
        <begin position="397"/>
        <end position="424"/>
    </location>
</feature>
<evidence type="ECO:0000256" key="6">
    <source>
        <dbReference type="SAM" id="Phobius"/>
    </source>
</evidence>
<accession>A0ABV1I832</accession>
<dbReference type="NCBIfam" id="TIGR00360">
    <property type="entry name" value="ComEC_N-term"/>
    <property type="match status" value="1"/>
</dbReference>
<evidence type="ECO:0000256" key="1">
    <source>
        <dbReference type="ARBA" id="ARBA00004651"/>
    </source>
</evidence>
<dbReference type="InterPro" id="IPR035681">
    <property type="entry name" value="ComA-like_MBL"/>
</dbReference>
<dbReference type="PANTHER" id="PTHR30619">
    <property type="entry name" value="DNA INTERNALIZATION/COMPETENCE PROTEIN COMEC/REC2"/>
    <property type="match status" value="1"/>
</dbReference>
<dbReference type="InterPro" id="IPR001279">
    <property type="entry name" value="Metallo-B-lactamas"/>
</dbReference>
<evidence type="ECO:0000256" key="5">
    <source>
        <dbReference type="ARBA" id="ARBA00023136"/>
    </source>
</evidence>
<proteinExistence type="predicted"/>
<feature type="transmembrane region" description="Helical" evidence="6">
    <location>
        <begin position="368"/>
        <end position="391"/>
    </location>
</feature>
<evidence type="ECO:0000256" key="3">
    <source>
        <dbReference type="ARBA" id="ARBA00022692"/>
    </source>
</evidence>
<name>A0ABV1I832_9FIRM</name>
<dbReference type="SMART" id="SM00849">
    <property type="entry name" value="Lactamase_B"/>
    <property type="match status" value="1"/>
</dbReference>
<dbReference type="Pfam" id="PF13567">
    <property type="entry name" value="DUF4131"/>
    <property type="match status" value="1"/>
</dbReference>
<feature type="domain" description="Metallo-beta-lactamase" evidence="7">
    <location>
        <begin position="537"/>
        <end position="743"/>
    </location>
</feature>
<evidence type="ECO:0000259" key="7">
    <source>
        <dbReference type="SMART" id="SM00849"/>
    </source>
</evidence>
<dbReference type="Pfam" id="PF03772">
    <property type="entry name" value="Competence"/>
    <property type="match status" value="1"/>
</dbReference>
<keyword evidence="4 6" id="KW-1133">Transmembrane helix</keyword>
<dbReference type="InterPro" id="IPR052159">
    <property type="entry name" value="Competence_DNA_uptake"/>
</dbReference>
<keyword evidence="9" id="KW-1185">Reference proteome</keyword>
<comment type="subcellular location">
    <subcellularLocation>
        <location evidence="1">Cell membrane</location>
        <topology evidence="1">Multi-pass membrane protein</topology>
    </subcellularLocation>
</comment>
<keyword evidence="2" id="KW-1003">Cell membrane</keyword>
<evidence type="ECO:0000256" key="2">
    <source>
        <dbReference type="ARBA" id="ARBA00022475"/>
    </source>
</evidence>
<dbReference type="InterPro" id="IPR004797">
    <property type="entry name" value="Competence_ComEC/Rec2"/>
</dbReference>
<dbReference type="SUPFAM" id="SSF56281">
    <property type="entry name" value="Metallo-hydrolase/oxidoreductase"/>
    <property type="match status" value="1"/>
</dbReference>
<dbReference type="Gene3D" id="3.60.15.10">
    <property type="entry name" value="Ribonuclease Z/Hydroxyacylglutathione hydrolase-like"/>
    <property type="match status" value="1"/>
</dbReference>
<evidence type="ECO:0000256" key="4">
    <source>
        <dbReference type="ARBA" id="ARBA00022989"/>
    </source>
</evidence>
<evidence type="ECO:0000313" key="9">
    <source>
        <dbReference type="Proteomes" id="UP001494672"/>
    </source>
</evidence>
<organism evidence="8 9">
    <name type="scientific">Coprococcus aceti</name>
    <dbReference type="NCBI Taxonomy" id="2981786"/>
    <lineage>
        <taxon>Bacteria</taxon>
        <taxon>Bacillati</taxon>
        <taxon>Bacillota</taxon>
        <taxon>Clostridia</taxon>
        <taxon>Lachnospirales</taxon>
        <taxon>Lachnospiraceae</taxon>
        <taxon>Coprococcus</taxon>
    </lineage>
</organism>
<protein>
    <submittedName>
        <fullName evidence="8">DNA internalization-related competence protein ComEC/Rec2</fullName>
    </submittedName>
</protein>
<feature type="transmembrane region" description="Helical" evidence="6">
    <location>
        <begin position="240"/>
        <end position="263"/>
    </location>
</feature>
<dbReference type="RefSeq" id="WP_349092951.1">
    <property type="nucleotide sequence ID" value="NZ_JBBNGJ010000003.1"/>
</dbReference>
<feature type="transmembrane region" description="Helical" evidence="6">
    <location>
        <begin position="41"/>
        <end position="61"/>
    </location>
</feature>